<dbReference type="Proteomes" id="UP000184203">
    <property type="component" value="Unassembled WGS sequence"/>
</dbReference>
<dbReference type="PANTHER" id="PTHR43346:SF1">
    <property type="entry name" value="QUERCETIN 2,3-DIOXYGENASE-RELATED"/>
    <property type="match status" value="1"/>
</dbReference>
<gene>
    <name evidence="3" type="ORF">SAMN05444342_1153</name>
    <name evidence="2" type="ORF">ZOD2009_17368</name>
</gene>
<sequence>MKRTTTKTADWFDVLLETERAQAASMVLSPGQSTGGPDNRHEGSEQWLFVASGEGEAIVEGETVHLSAGDLVCIEERETHEITNTGDEPLETLNLYVPPEY</sequence>
<dbReference type="PANTHER" id="PTHR43346">
    <property type="entry name" value="LIGAND BINDING DOMAIN PROTEIN, PUTATIVE (AFU_ORTHOLOGUE AFUA_6G14370)-RELATED"/>
    <property type="match status" value="1"/>
</dbReference>
<dbReference type="STRING" id="797209.GCA_000376445_02967"/>
<accession>E7QXD5</accession>
<dbReference type="EMBL" id="AEMG01000019">
    <property type="protein sequence ID" value="EFW90938.1"/>
    <property type="molecule type" value="Genomic_DNA"/>
</dbReference>
<name>E7QXD5_HALPU</name>
<evidence type="ECO:0000313" key="2">
    <source>
        <dbReference type="EMBL" id="EFW90938.1"/>
    </source>
</evidence>
<dbReference type="SUPFAM" id="SSF51182">
    <property type="entry name" value="RmlC-like cupins"/>
    <property type="match status" value="1"/>
</dbReference>
<dbReference type="InterPro" id="IPR011051">
    <property type="entry name" value="RmlC_Cupin_sf"/>
</dbReference>
<evidence type="ECO:0000313" key="4">
    <source>
        <dbReference type="Proteomes" id="UP000003751"/>
    </source>
</evidence>
<dbReference type="AlphaFoldDB" id="E7QXD5"/>
<dbReference type="InterPro" id="IPR052538">
    <property type="entry name" value="Flavonoid_dioxygenase-like"/>
</dbReference>
<proteinExistence type="predicted"/>
<dbReference type="Pfam" id="PF07883">
    <property type="entry name" value="Cupin_2"/>
    <property type="match status" value="1"/>
</dbReference>
<keyword evidence="5" id="KW-1185">Reference proteome</keyword>
<reference evidence="2 4" key="1">
    <citation type="journal article" date="2014" name="ISME J.">
        <title>Trehalose/2-sulfotrehalose biosynthesis and glycine-betaine uptake are widely spread mechanisms for osmoadaptation in the Halobacteriales.</title>
        <authorList>
            <person name="Youssef N.H."/>
            <person name="Savage-Ashlock K.N."/>
            <person name="McCully A.L."/>
            <person name="Luedtke B."/>
            <person name="Shaw E.I."/>
            <person name="Hoff W.D."/>
            <person name="Elshahed M.S."/>
        </authorList>
    </citation>
    <scope>NUCLEOTIDE SEQUENCE [LARGE SCALE GENOMIC DNA]</scope>
    <source>
        <strain evidence="2 4">DX253</strain>
    </source>
</reference>
<evidence type="ECO:0000313" key="3">
    <source>
        <dbReference type="EMBL" id="SHK26738.1"/>
    </source>
</evidence>
<dbReference type="RefSeq" id="WP_007981954.1">
    <property type="nucleotide sequence ID" value="NZ_AEMG01000019.1"/>
</dbReference>
<dbReference type="EMBL" id="FRAN01000001">
    <property type="protein sequence ID" value="SHK26738.1"/>
    <property type="molecule type" value="Genomic_DNA"/>
</dbReference>
<dbReference type="InterPro" id="IPR013096">
    <property type="entry name" value="Cupin_2"/>
</dbReference>
<dbReference type="InterPro" id="IPR014710">
    <property type="entry name" value="RmlC-like_jellyroll"/>
</dbReference>
<dbReference type="Gene3D" id="2.60.120.10">
    <property type="entry name" value="Jelly Rolls"/>
    <property type="match status" value="1"/>
</dbReference>
<protein>
    <submittedName>
        <fullName evidence="3">Cupin domain-containing protein</fullName>
    </submittedName>
</protein>
<reference evidence="5" key="3">
    <citation type="submission" date="2016-11" db="EMBL/GenBank/DDBJ databases">
        <authorList>
            <person name="Varghese N."/>
            <person name="Submissions S."/>
        </authorList>
    </citation>
    <scope>NUCLEOTIDE SEQUENCE [LARGE SCALE GENOMIC DNA]</scope>
    <source>
        <strain evidence="5">DX253</strain>
    </source>
</reference>
<evidence type="ECO:0000259" key="1">
    <source>
        <dbReference type="Pfam" id="PF07883"/>
    </source>
</evidence>
<organism evidence="2 4">
    <name type="scientific">Haladaptatus paucihalophilus DX253</name>
    <dbReference type="NCBI Taxonomy" id="797209"/>
    <lineage>
        <taxon>Archaea</taxon>
        <taxon>Methanobacteriati</taxon>
        <taxon>Methanobacteriota</taxon>
        <taxon>Stenosarchaea group</taxon>
        <taxon>Halobacteria</taxon>
        <taxon>Halobacteriales</taxon>
        <taxon>Haladaptataceae</taxon>
        <taxon>Haladaptatus</taxon>
    </lineage>
</organism>
<evidence type="ECO:0000313" key="5">
    <source>
        <dbReference type="Proteomes" id="UP000184203"/>
    </source>
</evidence>
<feature type="domain" description="Cupin type-2" evidence="1">
    <location>
        <begin position="26"/>
        <end position="95"/>
    </location>
</feature>
<dbReference type="OrthoDB" id="199885at2157"/>
<dbReference type="PATRIC" id="fig|797209.4.peg.3401"/>
<dbReference type="eggNOG" id="arCOG02996">
    <property type="taxonomic scope" value="Archaea"/>
</dbReference>
<reference evidence="3" key="2">
    <citation type="submission" date="2016-11" db="EMBL/GenBank/DDBJ databases">
        <authorList>
            <person name="Jaros S."/>
            <person name="Januszkiewicz K."/>
            <person name="Wedrychowicz H."/>
        </authorList>
    </citation>
    <scope>NUCLEOTIDE SEQUENCE [LARGE SCALE GENOMIC DNA]</scope>
    <source>
        <strain evidence="3">DX253</strain>
    </source>
</reference>
<dbReference type="Proteomes" id="UP000003751">
    <property type="component" value="Unassembled WGS sequence"/>
</dbReference>